<dbReference type="PANTHER" id="PTHR42681">
    <property type="entry name" value="MALONYL-COA-ACYL CARRIER PROTEIN TRANSACYLASE, MITOCHONDRIAL"/>
    <property type="match status" value="1"/>
</dbReference>
<dbReference type="InterPro" id="IPR001227">
    <property type="entry name" value="Ac_transferase_dom_sf"/>
</dbReference>
<keyword evidence="3 6" id="KW-0808">Transferase</keyword>
<dbReference type="InterPro" id="IPR050858">
    <property type="entry name" value="Mal-CoA-ACP_Trans/PKS_FabD"/>
</dbReference>
<comment type="catalytic activity">
    <reaction evidence="5 6">
        <text>holo-[ACP] + malonyl-CoA = malonyl-[ACP] + CoA</text>
        <dbReference type="Rhea" id="RHEA:41792"/>
        <dbReference type="Rhea" id="RHEA-COMP:9623"/>
        <dbReference type="Rhea" id="RHEA-COMP:9685"/>
        <dbReference type="ChEBI" id="CHEBI:57287"/>
        <dbReference type="ChEBI" id="CHEBI:57384"/>
        <dbReference type="ChEBI" id="CHEBI:64479"/>
        <dbReference type="ChEBI" id="CHEBI:78449"/>
        <dbReference type="EC" id="2.3.1.39"/>
    </reaction>
</comment>
<dbReference type="Pfam" id="PF00698">
    <property type="entry name" value="Acyl_transf_1"/>
    <property type="match status" value="1"/>
</dbReference>
<dbReference type="SUPFAM" id="SSF52151">
    <property type="entry name" value="FabD/lysophospholipase-like"/>
    <property type="match status" value="1"/>
</dbReference>
<dbReference type="Gene3D" id="3.30.70.250">
    <property type="entry name" value="Malonyl-CoA ACP transacylase, ACP-binding"/>
    <property type="match status" value="1"/>
</dbReference>
<sequence>MCSLRPQPLRWLARRYALSLPSNLSPSVLVNPSNSSDSLQTAIIFPGQGSQFPGMARELIEQNMDARALLTQANDILGFSLTDIMFSGSDEDLRRTDVTQPAIFVHSVAQFVARPELQPAMTAGHSLGEFSALVAAGVLRFEDALPLVARRAQAMQAACEEQPGTMAAILGLDDATVERICQDISDAGDIVVAANYNCPGQLVISGSTAGVAKACEALKAAGAKRALPLPVGGAFHSPLMQSAAAALAEAIEKTTFGEARCPVYQNVDALPHSSPAEIKANLLRQLTAPVRWTQAVQQMAADGATEFVECGPGKVLQGLVKKIVPTATIG</sequence>
<evidence type="ECO:0000256" key="3">
    <source>
        <dbReference type="ARBA" id="ARBA00022679"/>
    </source>
</evidence>
<dbReference type="NCBIfam" id="TIGR00128">
    <property type="entry name" value="fabD"/>
    <property type="match status" value="1"/>
</dbReference>
<evidence type="ECO:0000256" key="4">
    <source>
        <dbReference type="ARBA" id="ARBA00023315"/>
    </source>
</evidence>
<dbReference type="GO" id="GO:0004314">
    <property type="term" value="F:[acyl-carrier-protein] S-malonyltransferase activity"/>
    <property type="evidence" value="ECO:0007669"/>
    <property type="project" value="UniProtKB-EC"/>
</dbReference>
<evidence type="ECO:0000313" key="8">
    <source>
        <dbReference type="EMBL" id="MBF9239375.1"/>
    </source>
</evidence>
<evidence type="ECO:0000256" key="2">
    <source>
        <dbReference type="ARBA" id="ARBA00018953"/>
    </source>
</evidence>
<dbReference type="InterPro" id="IPR016036">
    <property type="entry name" value="Malonyl_transacylase_ACP-bd"/>
</dbReference>
<dbReference type="InterPro" id="IPR014043">
    <property type="entry name" value="Acyl_transferase_dom"/>
</dbReference>
<comment type="caution">
    <text evidence="8">The sequence shown here is derived from an EMBL/GenBank/DDBJ whole genome shotgun (WGS) entry which is preliminary data.</text>
</comment>
<feature type="domain" description="Malonyl-CoA:ACP transacylase (MAT)" evidence="7">
    <location>
        <begin position="44"/>
        <end position="330"/>
    </location>
</feature>
<protein>
    <recommendedName>
        <fullName evidence="2 6">Malonyl CoA-acyl carrier protein transacylase</fullName>
        <ecNumber evidence="1 6">2.3.1.39</ecNumber>
    </recommendedName>
</protein>
<keyword evidence="9" id="KW-1185">Reference proteome</keyword>
<evidence type="ECO:0000256" key="6">
    <source>
        <dbReference type="PIRNR" id="PIRNR000446"/>
    </source>
</evidence>
<dbReference type="EC" id="2.3.1.39" evidence="1 6"/>
<dbReference type="SMART" id="SM00827">
    <property type="entry name" value="PKS_AT"/>
    <property type="match status" value="1"/>
</dbReference>
<dbReference type="PIRSF" id="PIRSF000446">
    <property type="entry name" value="Mct"/>
    <property type="match status" value="1"/>
</dbReference>
<organism evidence="8 9">
    <name type="scientific">Hymenobacter jeongseonensis</name>
    <dbReference type="NCBI Taxonomy" id="2791027"/>
    <lineage>
        <taxon>Bacteria</taxon>
        <taxon>Pseudomonadati</taxon>
        <taxon>Bacteroidota</taxon>
        <taxon>Cytophagia</taxon>
        <taxon>Cytophagales</taxon>
        <taxon>Hymenobacteraceae</taxon>
        <taxon>Hymenobacter</taxon>
    </lineage>
</organism>
<dbReference type="InterPro" id="IPR004410">
    <property type="entry name" value="Malonyl_CoA-ACP_transAc_FabD"/>
</dbReference>
<dbReference type="Gene3D" id="3.40.366.10">
    <property type="entry name" value="Malonyl-Coenzyme A Acyl Carrier Protein, domain 2"/>
    <property type="match status" value="1"/>
</dbReference>
<dbReference type="EMBL" id="JADQDQ010000012">
    <property type="protein sequence ID" value="MBF9239375.1"/>
    <property type="molecule type" value="Genomic_DNA"/>
</dbReference>
<accession>A0ABS0INM0</accession>
<evidence type="ECO:0000256" key="5">
    <source>
        <dbReference type="ARBA" id="ARBA00048462"/>
    </source>
</evidence>
<dbReference type="InterPro" id="IPR024925">
    <property type="entry name" value="Malonyl_CoA-ACP_transAc"/>
</dbReference>
<name>A0ABS0INM0_9BACT</name>
<dbReference type="SUPFAM" id="SSF55048">
    <property type="entry name" value="Probable ACP-binding domain of malonyl-CoA ACP transacylase"/>
    <property type="match status" value="1"/>
</dbReference>
<comment type="similarity">
    <text evidence="6">Belongs to the fabD family.</text>
</comment>
<reference evidence="8 9" key="1">
    <citation type="submission" date="2020-11" db="EMBL/GenBank/DDBJ databases">
        <authorList>
            <person name="Kim M.K."/>
        </authorList>
    </citation>
    <scope>NUCLEOTIDE SEQUENCE [LARGE SCALE GENOMIC DNA]</scope>
    <source>
        <strain evidence="8 9">BT683</strain>
    </source>
</reference>
<keyword evidence="4 6" id="KW-0012">Acyltransferase</keyword>
<proteinExistence type="inferred from homology"/>
<evidence type="ECO:0000259" key="7">
    <source>
        <dbReference type="SMART" id="SM00827"/>
    </source>
</evidence>
<dbReference type="InterPro" id="IPR016035">
    <property type="entry name" value="Acyl_Trfase/lysoPLipase"/>
</dbReference>
<dbReference type="Proteomes" id="UP000597617">
    <property type="component" value="Unassembled WGS sequence"/>
</dbReference>
<evidence type="ECO:0000256" key="1">
    <source>
        <dbReference type="ARBA" id="ARBA00013258"/>
    </source>
</evidence>
<dbReference type="PANTHER" id="PTHR42681:SF1">
    <property type="entry name" value="MALONYL-COA-ACYL CARRIER PROTEIN TRANSACYLASE, MITOCHONDRIAL"/>
    <property type="match status" value="1"/>
</dbReference>
<evidence type="ECO:0000313" key="9">
    <source>
        <dbReference type="Proteomes" id="UP000597617"/>
    </source>
</evidence>
<gene>
    <name evidence="8" type="primary">fabD</name>
    <name evidence="8" type="ORF">I2I05_18425</name>
</gene>